<dbReference type="EMBL" id="JAIZPD010000009">
    <property type="protein sequence ID" value="KAH0960960.1"/>
    <property type="molecule type" value="Genomic_DNA"/>
</dbReference>
<protein>
    <submittedName>
        <fullName evidence="1">Uncharacterized protein</fullName>
    </submittedName>
</protein>
<evidence type="ECO:0000313" key="2">
    <source>
        <dbReference type="Proteomes" id="UP000824596"/>
    </source>
</evidence>
<organism evidence="1 2">
    <name type="scientific">Hirsutella rhossiliensis</name>
    <dbReference type="NCBI Taxonomy" id="111463"/>
    <lineage>
        <taxon>Eukaryota</taxon>
        <taxon>Fungi</taxon>
        <taxon>Dikarya</taxon>
        <taxon>Ascomycota</taxon>
        <taxon>Pezizomycotina</taxon>
        <taxon>Sordariomycetes</taxon>
        <taxon>Hypocreomycetidae</taxon>
        <taxon>Hypocreales</taxon>
        <taxon>Ophiocordycipitaceae</taxon>
        <taxon>Hirsutella</taxon>
    </lineage>
</organism>
<keyword evidence="2" id="KW-1185">Reference proteome</keyword>
<evidence type="ECO:0000313" key="1">
    <source>
        <dbReference type="EMBL" id="KAH0960960.1"/>
    </source>
</evidence>
<proteinExistence type="predicted"/>
<accession>A0A9P8MTI0</accession>
<comment type="caution">
    <text evidence="1">The sequence shown here is derived from an EMBL/GenBank/DDBJ whole genome shotgun (WGS) entry which is preliminary data.</text>
</comment>
<dbReference type="AlphaFoldDB" id="A0A9P8MTI0"/>
<sequence>MLRRARAGANGSRSTKSKVVACPSPACAEVIDEFGLTGVAAYPVFLGSWWMALLLHDFDDWRLDYLCILDYSYFFEYNVDKAVDGSPSPSPLMQKVMALWDMPNLSDELKVRRSHMLCDMTFFDLKRTHEASMRNQTTDGLTSWVHVERDTWRDFKAVDAGGFAHYLSFAERVSGRDDLMLSGLVNDWVDIGPDLRYQECSQSVLALTRGSLAMGDLLICYERTLWMLNANFISEQRHVGCMTIVGACIWELCNHRQDVWRYYSLAHDLCSSVQSLDLYNMADLADCYTPDLIPRHIPDDAKVLPVPRRSHPYKVHVAGTEYTGSVMLHTAVCDAVDSGLLPATVVNYQIILPLLLRRGEMDSGTFLSHMDRHYCAHFADIMRSGHTHDFSRLYGRAIAALVMEDWWSGLYFAMGVGSLIEAQPDRISNDRSH</sequence>
<name>A0A9P8MTI0_9HYPO</name>
<dbReference type="OrthoDB" id="4922476at2759"/>
<reference evidence="1" key="1">
    <citation type="submission" date="2021-09" db="EMBL/GenBank/DDBJ databases">
        <title>A high-quality genome of the endoparasitic fungus Hirsutella rhossiliensis with a comparison of Hirsutella genomes reveals transposable elements contributing to genome size variation.</title>
        <authorList>
            <person name="Lin R."/>
            <person name="Jiao Y."/>
            <person name="Sun X."/>
            <person name="Ling J."/>
            <person name="Xie B."/>
            <person name="Cheng X."/>
        </authorList>
    </citation>
    <scope>NUCLEOTIDE SEQUENCE</scope>
    <source>
        <strain evidence="1">HR02</strain>
    </source>
</reference>
<gene>
    <name evidence="1" type="ORF">HRG_08113</name>
</gene>
<dbReference type="RefSeq" id="XP_044718473.1">
    <property type="nucleotide sequence ID" value="XM_044866584.1"/>
</dbReference>
<dbReference type="GeneID" id="68357242"/>
<dbReference type="Proteomes" id="UP000824596">
    <property type="component" value="Unassembled WGS sequence"/>
</dbReference>